<dbReference type="CDD" id="cd07033">
    <property type="entry name" value="TPP_PYR_DXS_TK_like"/>
    <property type="match status" value="1"/>
</dbReference>
<evidence type="ECO:0000313" key="8">
    <source>
        <dbReference type="Proteomes" id="UP000246114"/>
    </source>
</evidence>
<dbReference type="InterPro" id="IPR009014">
    <property type="entry name" value="Transketo_C/PFOR_II"/>
</dbReference>
<dbReference type="SUPFAM" id="SSF52922">
    <property type="entry name" value="TK C-terminal domain-like"/>
    <property type="match status" value="1"/>
</dbReference>
<evidence type="ECO:0000313" key="5">
    <source>
        <dbReference type="EMBL" id="PWL54693.1"/>
    </source>
</evidence>
<name>A0A1I2JW36_9CLOT</name>
<dbReference type="eggNOG" id="COG3958">
    <property type="taxonomic scope" value="Bacteria"/>
</dbReference>
<comment type="cofactor">
    <cofactor evidence="1">
        <name>thiamine diphosphate</name>
        <dbReference type="ChEBI" id="CHEBI:58937"/>
    </cofactor>
</comment>
<protein>
    <submittedName>
        <fullName evidence="6">Transketolase</fullName>
    </submittedName>
</protein>
<dbReference type="EMBL" id="QAMZ01000019">
    <property type="protein sequence ID" value="PWL54693.1"/>
    <property type="molecule type" value="Genomic_DNA"/>
</dbReference>
<accession>A0A1I2JW36</accession>
<evidence type="ECO:0000256" key="3">
    <source>
        <dbReference type="ARBA" id="ARBA00023052"/>
    </source>
</evidence>
<dbReference type="InterPro" id="IPR033248">
    <property type="entry name" value="Transketolase_C"/>
</dbReference>
<dbReference type="AlphaFoldDB" id="A0A1I2JW36"/>
<dbReference type="InterPro" id="IPR051157">
    <property type="entry name" value="PDH/Transketolase"/>
</dbReference>
<dbReference type="SUPFAM" id="SSF52518">
    <property type="entry name" value="Thiamin diphosphate-binding fold (THDP-binding)"/>
    <property type="match status" value="1"/>
</dbReference>
<reference evidence="6 7" key="1">
    <citation type="submission" date="2016-10" db="EMBL/GenBank/DDBJ databases">
        <authorList>
            <person name="de Groot N.N."/>
        </authorList>
    </citation>
    <scope>NUCLEOTIDE SEQUENCE [LARGE SCALE GENOMIC DNA]</scope>
    <source>
        <strain evidence="6 7">NLAE-zl-G419</strain>
    </source>
</reference>
<evidence type="ECO:0000259" key="4">
    <source>
        <dbReference type="SMART" id="SM00861"/>
    </source>
</evidence>
<evidence type="ECO:0000256" key="1">
    <source>
        <dbReference type="ARBA" id="ARBA00001964"/>
    </source>
</evidence>
<keyword evidence="3" id="KW-0786">Thiamine pyrophosphate</keyword>
<dbReference type="RefSeq" id="WP_027640053.1">
    <property type="nucleotide sequence ID" value="NZ_BAAACD010000011.1"/>
</dbReference>
<dbReference type="InterPro" id="IPR029061">
    <property type="entry name" value="THDP-binding"/>
</dbReference>
<gene>
    <name evidence="5" type="ORF">DBY38_04120</name>
    <name evidence="6" type="ORF">SAMN04487885_103176</name>
</gene>
<dbReference type="STRING" id="1529.SAMN04487885_103176"/>
<dbReference type="PANTHER" id="PTHR43825:SF1">
    <property type="entry name" value="TRANSKETOLASE-LIKE PYRIMIDINE-BINDING DOMAIN-CONTAINING PROTEIN"/>
    <property type="match status" value="1"/>
</dbReference>
<dbReference type="Proteomes" id="UP000182135">
    <property type="component" value="Unassembled WGS sequence"/>
</dbReference>
<sequence>MSGFTFCCGDMGPAMEAKGTVTNEILEMIEDDPRVCYVNADGTSFGGRVQQMQEKYPDRVLDSGIQEMNMVTMAAGLAKQGYLPYVQTFGPFLCVRAFDQIHNDVAYNDYPVRLIGTHAGVSSGYGPTHNTIIEFAVMNSLPNMTMIAPCDAEQCKKVLRKTLDYPKPVYIRIPRGEEPLVYTKDYDYDYEIGKAIVIQEGTDLNIIATGIGVYNAVQAARQLEEKGYSVGVIDMHTIKPIDKDAIINAAKKSGRIITVEDHNILGGLGSIVADVLMEAGVFAKLKKIGIPDTFVEFGYPEEIYPYYGMDAAGITKTALEFLK</sequence>
<feature type="domain" description="Transketolase-like pyrimidine-binding" evidence="4">
    <location>
        <begin position="15"/>
        <end position="180"/>
    </location>
</feature>
<dbReference type="FunFam" id="3.40.50.970:FF:000129">
    <property type="entry name" value="Transketolase"/>
    <property type="match status" value="1"/>
</dbReference>
<dbReference type="Pfam" id="PF02779">
    <property type="entry name" value="Transket_pyr"/>
    <property type="match status" value="1"/>
</dbReference>
<keyword evidence="7" id="KW-1185">Reference proteome</keyword>
<proteinExistence type="inferred from homology"/>
<evidence type="ECO:0000313" key="7">
    <source>
        <dbReference type="Proteomes" id="UP000182135"/>
    </source>
</evidence>
<dbReference type="GeneID" id="90545146"/>
<dbReference type="Gene3D" id="3.40.50.920">
    <property type="match status" value="1"/>
</dbReference>
<reference evidence="5 8" key="2">
    <citation type="submission" date="2018-03" db="EMBL/GenBank/DDBJ databases">
        <title>The uncultured portion of the human microbiome is neutrally assembled.</title>
        <authorList>
            <person name="Jeraldo P."/>
            <person name="Boardman L."/>
            <person name="White B.A."/>
            <person name="Nelson H."/>
            <person name="Goldenfeld N."/>
            <person name="Chia N."/>
        </authorList>
    </citation>
    <scope>NUCLEOTIDE SEQUENCE [LARGE SCALE GENOMIC DNA]</scope>
    <source>
        <strain evidence="5">CIM:MAG 903</strain>
    </source>
</reference>
<dbReference type="Pfam" id="PF02780">
    <property type="entry name" value="Transketolase_C"/>
    <property type="match status" value="1"/>
</dbReference>
<evidence type="ECO:0000256" key="2">
    <source>
        <dbReference type="ARBA" id="ARBA00007131"/>
    </source>
</evidence>
<dbReference type="SMART" id="SM00861">
    <property type="entry name" value="Transket_pyr"/>
    <property type="match status" value="1"/>
</dbReference>
<evidence type="ECO:0000313" key="6">
    <source>
        <dbReference type="EMBL" id="SFF58784.1"/>
    </source>
</evidence>
<organism evidence="6 7">
    <name type="scientific">Clostridium cadaveris</name>
    <dbReference type="NCBI Taxonomy" id="1529"/>
    <lineage>
        <taxon>Bacteria</taxon>
        <taxon>Bacillati</taxon>
        <taxon>Bacillota</taxon>
        <taxon>Clostridia</taxon>
        <taxon>Eubacteriales</taxon>
        <taxon>Clostridiaceae</taxon>
        <taxon>Clostridium</taxon>
    </lineage>
</organism>
<dbReference type="OrthoDB" id="8732661at2"/>
<dbReference type="Proteomes" id="UP000246114">
    <property type="component" value="Unassembled WGS sequence"/>
</dbReference>
<comment type="similarity">
    <text evidence="2">Belongs to the transketolase family.</text>
</comment>
<dbReference type="EMBL" id="FOOE01000003">
    <property type="protein sequence ID" value="SFF58784.1"/>
    <property type="molecule type" value="Genomic_DNA"/>
</dbReference>
<dbReference type="Gene3D" id="3.40.50.970">
    <property type="match status" value="1"/>
</dbReference>
<dbReference type="PANTHER" id="PTHR43825">
    <property type="entry name" value="PYRUVATE DEHYDROGENASE E1 COMPONENT"/>
    <property type="match status" value="1"/>
</dbReference>
<dbReference type="InterPro" id="IPR005475">
    <property type="entry name" value="Transketolase-like_Pyr-bd"/>
</dbReference>